<dbReference type="Pfam" id="PF00392">
    <property type="entry name" value="GntR"/>
    <property type="match status" value="1"/>
</dbReference>
<dbReference type="InterPro" id="IPR004839">
    <property type="entry name" value="Aminotransferase_I/II_large"/>
</dbReference>
<dbReference type="EMBL" id="FQXE01000007">
    <property type="protein sequence ID" value="SHI01277.1"/>
    <property type="molecule type" value="Genomic_DNA"/>
</dbReference>
<dbReference type="InterPro" id="IPR015424">
    <property type="entry name" value="PyrdxlP-dep_Trfase"/>
</dbReference>
<dbReference type="PANTHER" id="PTHR46577">
    <property type="entry name" value="HTH-TYPE TRANSCRIPTIONAL REGULATORY PROTEIN GABR"/>
    <property type="match status" value="1"/>
</dbReference>
<dbReference type="SUPFAM" id="SSF46785">
    <property type="entry name" value="Winged helix' DNA-binding domain"/>
    <property type="match status" value="1"/>
</dbReference>
<organism evidence="7 8">
    <name type="scientific">Pollutimonas bauzanensis</name>
    <dbReference type="NCBI Taxonomy" id="658167"/>
    <lineage>
        <taxon>Bacteria</taxon>
        <taxon>Pseudomonadati</taxon>
        <taxon>Pseudomonadota</taxon>
        <taxon>Betaproteobacteria</taxon>
        <taxon>Burkholderiales</taxon>
        <taxon>Alcaligenaceae</taxon>
        <taxon>Pollutimonas</taxon>
    </lineage>
</organism>
<evidence type="ECO:0000313" key="8">
    <source>
        <dbReference type="Proteomes" id="UP000184226"/>
    </source>
</evidence>
<proteinExistence type="inferred from homology"/>
<keyword evidence="2" id="KW-0663">Pyridoxal phosphate</keyword>
<evidence type="ECO:0000256" key="2">
    <source>
        <dbReference type="ARBA" id="ARBA00022898"/>
    </source>
</evidence>
<dbReference type="InterPro" id="IPR036388">
    <property type="entry name" value="WH-like_DNA-bd_sf"/>
</dbReference>
<sequence>MMAVKHIIDMVSMLLEALHQEGGPKYKRVATCLERLIAEGFLDNGAKLPTHRLLADKLNVTTGTISRAYRELERTGLVCARVGDGTFVARKGLMEKHDGGFKNFVEEPLRPYDMSRNTHIPGLESAFLGKSLAVLAGDSSVLQELMLYGPEAGLARHREAGASWLSRGQSAIVNAEQVVCVNGSQHGLLCALMALARPGDTIVTEQLTYPGLISAARMLGLRLVGVAMDQQGLMPQALDDACKVNRATVLYCTPTLQNPTCGVLESERRAAIADICRRHNLLILEDEAHGVLVDDRPPRLCEFAPERSILISSLSKAVAAGLRVGYLYAPLPLINRLEASIRASCWMATSLTLELASRWIEDGTAEKLRQHQIGEIVRRKACVGPLLKGLVLATHTHSPHYWIEVPEPWRASHIVAELQQRGYLIAGSEAFAIGRAAVQQFVRASVSNVSGGDQILIDGFGALAEILEQRETSIPGTDFPFR</sequence>
<evidence type="ECO:0000259" key="6">
    <source>
        <dbReference type="PROSITE" id="PS50949"/>
    </source>
</evidence>
<dbReference type="InterPro" id="IPR051446">
    <property type="entry name" value="HTH_trans_reg/aminotransferase"/>
</dbReference>
<dbReference type="RefSeq" id="WP_245801277.1">
    <property type="nucleotide sequence ID" value="NZ_FQXE01000007.1"/>
</dbReference>
<dbReference type="InterPro" id="IPR000524">
    <property type="entry name" value="Tscrpt_reg_HTH_GntR"/>
</dbReference>
<dbReference type="Gene3D" id="3.40.640.10">
    <property type="entry name" value="Type I PLP-dependent aspartate aminotransferase-like (Major domain)"/>
    <property type="match status" value="1"/>
</dbReference>
<dbReference type="SUPFAM" id="SSF53383">
    <property type="entry name" value="PLP-dependent transferases"/>
    <property type="match status" value="1"/>
</dbReference>
<keyword evidence="7" id="KW-0808">Transferase</keyword>
<dbReference type="InterPro" id="IPR015422">
    <property type="entry name" value="PyrdxlP-dep_Trfase_small"/>
</dbReference>
<dbReference type="PANTHER" id="PTHR46577:SF1">
    <property type="entry name" value="HTH-TYPE TRANSCRIPTIONAL REGULATORY PROTEIN GABR"/>
    <property type="match status" value="1"/>
</dbReference>
<comment type="similarity">
    <text evidence="1">In the C-terminal section; belongs to the class-I pyridoxal-phosphate-dependent aminotransferase family.</text>
</comment>
<dbReference type="InterPro" id="IPR036390">
    <property type="entry name" value="WH_DNA-bd_sf"/>
</dbReference>
<dbReference type="Proteomes" id="UP000184226">
    <property type="component" value="Unassembled WGS sequence"/>
</dbReference>
<name>A0A1M5XN69_9BURK</name>
<feature type="domain" description="HTH gntR-type" evidence="6">
    <location>
        <begin position="23"/>
        <end position="91"/>
    </location>
</feature>
<dbReference type="Gene3D" id="3.90.1150.10">
    <property type="entry name" value="Aspartate Aminotransferase, domain 1"/>
    <property type="match status" value="1"/>
</dbReference>
<dbReference type="GO" id="GO:0003677">
    <property type="term" value="F:DNA binding"/>
    <property type="evidence" value="ECO:0007669"/>
    <property type="project" value="UniProtKB-KW"/>
</dbReference>
<keyword evidence="5" id="KW-0804">Transcription</keyword>
<dbReference type="GO" id="GO:0008483">
    <property type="term" value="F:transaminase activity"/>
    <property type="evidence" value="ECO:0007669"/>
    <property type="project" value="UniProtKB-KW"/>
</dbReference>
<evidence type="ECO:0000256" key="1">
    <source>
        <dbReference type="ARBA" id="ARBA00005384"/>
    </source>
</evidence>
<dbReference type="Pfam" id="PF00155">
    <property type="entry name" value="Aminotran_1_2"/>
    <property type="match status" value="1"/>
</dbReference>
<dbReference type="PROSITE" id="PS50949">
    <property type="entry name" value="HTH_GNTR"/>
    <property type="match status" value="1"/>
</dbReference>
<dbReference type="GO" id="GO:0003700">
    <property type="term" value="F:DNA-binding transcription factor activity"/>
    <property type="evidence" value="ECO:0007669"/>
    <property type="project" value="InterPro"/>
</dbReference>
<dbReference type="CDD" id="cd00609">
    <property type="entry name" value="AAT_like"/>
    <property type="match status" value="1"/>
</dbReference>
<accession>A0A1M5XN69</accession>
<dbReference type="CDD" id="cd07377">
    <property type="entry name" value="WHTH_GntR"/>
    <property type="match status" value="1"/>
</dbReference>
<reference evidence="7 8" key="1">
    <citation type="submission" date="2016-11" db="EMBL/GenBank/DDBJ databases">
        <authorList>
            <person name="Jaros S."/>
            <person name="Januszkiewicz K."/>
            <person name="Wedrychowicz H."/>
        </authorList>
    </citation>
    <scope>NUCLEOTIDE SEQUENCE [LARGE SCALE GENOMIC DNA]</scope>
    <source>
        <strain evidence="7 8">CGMCC 1.10190</strain>
    </source>
</reference>
<keyword evidence="8" id="KW-1185">Reference proteome</keyword>
<dbReference type="SMART" id="SM00345">
    <property type="entry name" value="HTH_GNTR"/>
    <property type="match status" value="1"/>
</dbReference>
<protein>
    <submittedName>
        <fullName evidence="7">DNA-binding transcriptional regulator, MocR family, contains an aminotransferase domain</fullName>
    </submittedName>
</protein>
<evidence type="ECO:0000256" key="5">
    <source>
        <dbReference type="ARBA" id="ARBA00023163"/>
    </source>
</evidence>
<dbReference type="STRING" id="658167.SAMN04488135_10732"/>
<evidence type="ECO:0000256" key="3">
    <source>
        <dbReference type="ARBA" id="ARBA00023015"/>
    </source>
</evidence>
<dbReference type="InterPro" id="IPR015421">
    <property type="entry name" value="PyrdxlP-dep_Trfase_major"/>
</dbReference>
<dbReference type="Gene3D" id="1.10.10.10">
    <property type="entry name" value="Winged helix-like DNA-binding domain superfamily/Winged helix DNA-binding domain"/>
    <property type="match status" value="1"/>
</dbReference>
<dbReference type="AlphaFoldDB" id="A0A1M5XN69"/>
<keyword evidence="7" id="KW-0032">Aminotransferase</keyword>
<dbReference type="GO" id="GO:0030170">
    <property type="term" value="F:pyridoxal phosphate binding"/>
    <property type="evidence" value="ECO:0007669"/>
    <property type="project" value="InterPro"/>
</dbReference>
<evidence type="ECO:0000313" key="7">
    <source>
        <dbReference type="EMBL" id="SHI01277.1"/>
    </source>
</evidence>
<keyword evidence="3" id="KW-0805">Transcription regulation</keyword>
<gene>
    <name evidence="7" type="ORF">SAMN04488135_10732</name>
</gene>
<keyword evidence="4 7" id="KW-0238">DNA-binding</keyword>
<evidence type="ECO:0000256" key="4">
    <source>
        <dbReference type="ARBA" id="ARBA00023125"/>
    </source>
</evidence>